<dbReference type="InterPro" id="IPR036457">
    <property type="entry name" value="PPM-type-like_dom_sf"/>
</dbReference>
<dbReference type="SUPFAM" id="SSF81606">
    <property type="entry name" value="PP2C-like"/>
    <property type="match status" value="1"/>
</dbReference>
<protein>
    <submittedName>
        <fullName evidence="2">Serine/threonine protein phosphatase</fullName>
    </submittedName>
</protein>
<dbReference type="KEGG" id="bhu:bhn_I0718"/>
<dbReference type="RefSeq" id="WP_071175494.1">
    <property type="nucleotide sequence ID" value="NZ_CP017831.1"/>
</dbReference>
<keyword evidence="3" id="KW-1185">Reference proteome</keyword>
<dbReference type="InterPro" id="IPR001932">
    <property type="entry name" value="PPM-type_phosphatase-like_dom"/>
</dbReference>
<reference evidence="3" key="1">
    <citation type="submission" date="2016-10" db="EMBL/GenBank/DDBJ databases">
        <title>The complete genome sequence of the rumen bacterium Butyrivibrio hungatei MB2003.</title>
        <authorList>
            <person name="Palevich N."/>
            <person name="Kelly W.J."/>
            <person name="Leahy S.C."/>
            <person name="Altermann E."/>
            <person name="Rakonjac J."/>
            <person name="Attwood G.T."/>
        </authorList>
    </citation>
    <scope>NUCLEOTIDE SEQUENCE [LARGE SCALE GENOMIC DNA]</scope>
    <source>
        <strain evidence="3">MB2003</strain>
    </source>
</reference>
<dbReference type="PROSITE" id="PS51746">
    <property type="entry name" value="PPM_2"/>
    <property type="match status" value="1"/>
</dbReference>
<sequence>MDTKISITTDKGTTKEVNQDSTMVKVASTAQYGKIVMGVLCDGMGGLTQGEVASAKAVELMGKWFVEGLPMTLYHKNVTERLDRTETLDIISEIIRGWQTLALDINAEILDYGNQHRCMLGTTMVALLVIGDEYVIMNIGDSRVYGSSNGETVLLTHDQSVVQDMIDKGMMTAKEAENSPQKSVLLQCLGVSENVKPQMVRGKIERGQEFVLCSDGFWRGLTQGELNSCLSHPGSATEDDMKKNLDRLVEILKKRGEKDNISVINICIE</sequence>
<dbReference type="Pfam" id="PF13672">
    <property type="entry name" value="PP2C_2"/>
    <property type="match status" value="1"/>
</dbReference>
<organism evidence="2 3">
    <name type="scientific">Butyrivibrio hungatei</name>
    <dbReference type="NCBI Taxonomy" id="185008"/>
    <lineage>
        <taxon>Bacteria</taxon>
        <taxon>Bacillati</taxon>
        <taxon>Bacillota</taxon>
        <taxon>Clostridia</taxon>
        <taxon>Lachnospirales</taxon>
        <taxon>Lachnospiraceae</taxon>
        <taxon>Butyrivibrio</taxon>
    </lineage>
</organism>
<accession>A0A1D9NZR9</accession>
<evidence type="ECO:0000313" key="3">
    <source>
        <dbReference type="Proteomes" id="UP000179284"/>
    </source>
</evidence>
<feature type="domain" description="PPM-type phosphatase" evidence="1">
    <location>
        <begin position="4"/>
        <end position="268"/>
    </location>
</feature>
<dbReference type="SMART" id="SM00332">
    <property type="entry name" value="PP2Cc"/>
    <property type="match status" value="1"/>
</dbReference>
<proteinExistence type="predicted"/>
<dbReference type="Proteomes" id="UP000179284">
    <property type="component" value="Chromosome I"/>
</dbReference>
<dbReference type="Gene3D" id="3.60.40.10">
    <property type="entry name" value="PPM-type phosphatase domain"/>
    <property type="match status" value="1"/>
</dbReference>
<gene>
    <name evidence="2" type="ORF">bhn_I0718</name>
</gene>
<name>A0A1D9NZR9_9FIRM</name>
<dbReference type="SMART" id="SM00331">
    <property type="entry name" value="PP2C_SIG"/>
    <property type="match status" value="1"/>
</dbReference>
<evidence type="ECO:0000313" key="2">
    <source>
        <dbReference type="EMBL" id="AOZ95752.1"/>
    </source>
</evidence>
<dbReference type="CDD" id="cd00143">
    <property type="entry name" value="PP2Cc"/>
    <property type="match status" value="1"/>
</dbReference>
<dbReference type="AlphaFoldDB" id="A0A1D9NZR9"/>
<dbReference type="EMBL" id="CP017831">
    <property type="protein sequence ID" value="AOZ95752.1"/>
    <property type="molecule type" value="Genomic_DNA"/>
</dbReference>
<evidence type="ECO:0000259" key="1">
    <source>
        <dbReference type="PROSITE" id="PS51746"/>
    </source>
</evidence>